<keyword evidence="3" id="KW-0804">Transcription</keyword>
<comment type="caution">
    <text evidence="5">The sequence shown here is derived from an EMBL/GenBank/DDBJ whole genome shotgun (WGS) entry which is preliminary data.</text>
</comment>
<dbReference type="GO" id="GO:0003700">
    <property type="term" value="F:DNA-binding transcription factor activity"/>
    <property type="evidence" value="ECO:0007669"/>
    <property type="project" value="TreeGrafter"/>
</dbReference>
<dbReference type="RefSeq" id="WP_110334207.1">
    <property type="nucleotide sequence ID" value="NZ_MASU01000001.1"/>
</dbReference>
<protein>
    <submittedName>
        <fullName evidence="5">TetR family transcriptional regulator</fullName>
    </submittedName>
</protein>
<feature type="domain" description="HTH tetR-type" evidence="4">
    <location>
        <begin position="12"/>
        <end position="57"/>
    </location>
</feature>
<dbReference type="InterPro" id="IPR009057">
    <property type="entry name" value="Homeodomain-like_sf"/>
</dbReference>
<dbReference type="EMBL" id="MASU01000001">
    <property type="protein sequence ID" value="PXY38475.1"/>
    <property type="molecule type" value="Genomic_DNA"/>
</dbReference>
<evidence type="ECO:0000256" key="2">
    <source>
        <dbReference type="ARBA" id="ARBA00023125"/>
    </source>
</evidence>
<evidence type="ECO:0000313" key="5">
    <source>
        <dbReference type="EMBL" id="PXY38475.1"/>
    </source>
</evidence>
<dbReference type="Proteomes" id="UP000247892">
    <property type="component" value="Unassembled WGS sequence"/>
</dbReference>
<keyword evidence="6" id="KW-1185">Reference proteome</keyword>
<dbReference type="InterPro" id="IPR050109">
    <property type="entry name" value="HTH-type_TetR-like_transc_reg"/>
</dbReference>
<sequence length="191" mass="19831">MARPRSISDERLLSATGAVISKVGPGFTLAQVAKEAGVAVGSVAQRFGSKKGLLKALSTVGRAEAVTRIRDVAAAAPEPREALLDALVTVYAGLGDATAAANSLGQLAADLADEELRALLGEHYAAMEVELRALVIRAMDTGWRGPGPDVAARTLLATVNGAAIDWSIRPRGELTERLAADLESIVGSWYA</sequence>
<evidence type="ECO:0000313" key="6">
    <source>
        <dbReference type="Proteomes" id="UP000247892"/>
    </source>
</evidence>
<dbReference type="SUPFAM" id="SSF46689">
    <property type="entry name" value="Homeodomain-like"/>
    <property type="match status" value="1"/>
</dbReference>
<dbReference type="InterPro" id="IPR036271">
    <property type="entry name" value="Tet_transcr_reg_TetR-rel_C_sf"/>
</dbReference>
<dbReference type="PANTHER" id="PTHR30055:SF234">
    <property type="entry name" value="HTH-TYPE TRANSCRIPTIONAL REGULATOR BETI"/>
    <property type="match status" value="1"/>
</dbReference>
<name>A0A318LYD3_9PSEU</name>
<evidence type="ECO:0000256" key="3">
    <source>
        <dbReference type="ARBA" id="ARBA00023163"/>
    </source>
</evidence>
<keyword evidence="1" id="KW-0805">Transcription regulation</keyword>
<dbReference type="AlphaFoldDB" id="A0A318LYD3"/>
<accession>A0A318LYD3</accession>
<dbReference type="OrthoDB" id="3572434at2"/>
<dbReference type="InterPro" id="IPR001647">
    <property type="entry name" value="HTH_TetR"/>
</dbReference>
<evidence type="ECO:0000256" key="1">
    <source>
        <dbReference type="ARBA" id="ARBA00023015"/>
    </source>
</evidence>
<dbReference type="SUPFAM" id="SSF48498">
    <property type="entry name" value="Tetracyclin repressor-like, C-terminal domain"/>
    <property type="match status" value="1"/>
</dbReference>
<evidence type="ECO:0000259" key="4">
    <source>
        <dbReference type="Pfam" id="PF00440"/>
    </source>
</evidence>
<reference evidence="5 6" key="1">
    <citation type="submission" date="2016-07" db="EMBL/GenBank/DDBJ databases">
        <title>Draft genome sequence of Prauserella sp. YIM 121212, isolated from alkaline soil.</title>
        <authorList>
            <person name="Ruckert C."/>
            <person name="Albersmeier A."/>
            <person name="Jiang C.-L."/>
            <person name="Jiang Y."/>
            <person name="Kalinowski J."/>
            <person name="Schneider O."/>
            <person name="Winkler A."/>
            <person name="Zotchev S.B."/>
        </authorList>
    </citation>
    <scope>NUCLEOTIDE SEQUENCE [LARGE SCALE GENOMIC DNA]</scope>
    <source>
        <strain evidence="5 6">YIM 121212</strain>
    </source>
</reference>
<gene>
    <name evidence="5" type="ORF">BA062_01640</name>
</gene>
<proteinExistence type="predicted"/>
<dbReference type="PANTHER" id="PTHR30055">
    <property type="entry name" value="HTH-TYPE TRANSCRIPTIONAL REGULATOR RUTR"/>
    <property type="match status" value="1"/>
</dbReference>
<dbReference type="Pfam" id="PF00440">
    <property type="entry name" value="TetR_N"/>
    <property type="match status" value="1"/>
</dbReference>
<organism evidence="5 6">
    <name type="scientific">Prauserella flavalba</name>
    <dbReference type="NCBI Taxonomy" id="1477506"/>
    <lineage>
        <taxon>Bacteria</taxon>
        <taxon>Bacillati</taxon>
        <taxon>Actinomycetota</taxon>
        <taxon>Actinomycetes</taxon>
        <taxon>Pseudonocardiales</taxon>
        <taxon>Pseudonocardiaceae</taxon>
        <taxon>Prauserella</taxon>
    </lineage>
</organism>
<keyword evidence="2" id="KW-0238">DNA-binding</keyword>
<dbReference type="GO" id="GO:0000976">
    <property type="term" value="F:transcription cis-regulatory region binding"/>
    <property type="evidence" value="ECO:0007669"/>
    <property type="project" value="TreeGrafter"/>
</dbReference>
<dbReference type="Gene3D" id="1.10.357.10">
    <property type="entry name" value="Tetracycline Repressor, domain 2"/>
    <property type="match status" value="1"/>
</dbReference>